<accession>A0A195DWS8</accession>
<evidence type="ECO:0000313" key="1">
    <source>
        <dbReference type="EMBL" id="KYN17343.1"/>
    </source>
</evidence>
<gene>
    <name evidence="1" type="ORF">ALC57_10319</name>
</gene>
<sequence>MGGSKPWSDRVAALGRSRGCGLVFRYLRFRCPIGSVAVSFHLVLRCSRYRRNHHESSFCRWAPTRKRISKTPFVHRG</sequence>
<dbReference type="Proteomes" id="UP000078492">
    <property type="component" value="Unassembled WGS sequence"/>
</dbReference>
<evidence type="ECO:0000313" key="2">
    <source>
        <dbReference type="Proteomes" id="UP000078492"/>
    </source>
</evidence>
<name>A0A195DWS8_9HYME</name>
<keyword evidence="2" id="KW-1185">Reference proteome</keyword>
<proteinExistence type="predicted"/>
<protein>
    <submittedName>
        <fullName evidence="1">Uncharacterized protein</fullName>
    </submittedName>
</protein>
<dbReference type="AlphaFoldDB" id="A0A195DWS8"/>
<dbReference type="EMBL" id="KQ980167">
    <property type="protein sequence ID" value="KYN17343.1"/>
    <property type="molecule type" value="Genomic_DNA"/>
</dbReference>
<organism evidence="1 2">
    <name type="scientific">Trachymyrmex cornetzi</name>
    <dbReference type="NCBI Taxonomy" id="471704"/>
    <lineage>
        <taxon>Eukaryota</taxon>
        <taxon>Metazoa</taxon>
        <taxon>Ecdysozoa</taxon>
        <taxon>Arthropoda</taxon>
        <taxon>Hexapoda</taxon>
        <taxon>Insecta</taxon>
        <taxon>Pterygota</taxon>
        <taxon>Neoptera</taxon>
        <taxon>Endopterygota</taxon>
        <taxon>Hymenoptera</taxon>
        <taxon>Apocrita</taxon>
        <taxon>Aculeata</taxon>
        <taxon>Formicoidea</taxon>
        <taxon>Formicidae</taxon>
        <taxon>Myrmicinae</taxon>
        <taxon>Trachymyrmex</taxon>
    </lineage>
</organism>
<reference evidence="1 2" key="1">
    <citation type="submission" date="2015-09" db="EMBL/GenBank/DDBJ databases">
        <title>Trachymyrmex cornetzi WGS genome.</title>
        <authorList>
            <person name="Nygaard S."/>
            <person name="Hu H."/>
            <person name="Boomsma J."/>
            <person name="Zhang G."/>
        </authorList>
    </citation>
    <scope>NUCLEOTIDE SEQUENCE [LARGE SCALE GENOMIC DNA]</scope>
    <source>
        <strain evidence="1">Tcor2-1</strain>
        <tissue evidence="1">Whole body</tissue>
    </source>
</reference>